<dbReference type="GO" id="GO:0009007">
    <property type="term" value="F:site-specific DNA-methyltransferase (adenine-specific) activity"/>
    <property type="evidence" value="ECO:0007669"/>
    <property type="project" value="UniProtKB-EC"/>
</dbReference>
<accession>A0A0F9MB48</accession>
<evidence type="ECO:0000256" key="3">
    <source>
        <dbReference type="ARBA" id="ARBA00022679"/>
    </source>
</evidence>
<comment type="catalytic activity">
    <reaction evidence="6">
        <text>a 2'-deoxyadenosine in DNA + S-adenosyl-L-methionine = an N(6)-methyl-2'-deoxyadenosine in DNA + S-adenosyl-L-homocysteine + H(+)</text>
        <dbReference type="Rhea" id="RHEA:15197"/>
        <dbReference type="Rhea" id="RHEA-COMP:12418"/>
        <dbReference type="Rhea" id="RHEA-COMP:12419"/>
        <dbReference type="ChEBI" id="CHEBI:15378"/>
        <dbReference type="ChEBI" id="CHEBI:57856"/>
        <dbReference type="ChEBI" id="CHEBI:59789"/>
        <dbReference type="ChEBI" id="CHEBI:90615"/>
        <dbReference type="ChEBI" id="CHEBI:90616"/>
        <dbReference type="EC" id="2.1.1.72"/>
    </reaction>
</comment>
<dbReference type="InterPro" id="IPR029063">
    <property type="entry name" value="SAM-dependent_MTases_sf"/>
</dbReference>
<organism evidence="8">
    <name type="scientific">marine sediment metagenome</name>
    <dbReference type="NCBI Taxonomy" id="412755"/>
    <lineage>
        <taxon>unclassified sequences</taxon>
        <taxon>metagenomes</taxon>
        <taxon>ecological metagenomes</taxon>
    </lineage>
</organism>
<evidence type="ECO:0000256" key="4">
    <source>
        <dbReference type="ARBA" id="ARBA00022691"/>
    </source>
</evidence>
<dbReference type="PANTHER" id="PTHR42933:SF4">
    <property type="entry name" value="TYPE I RESTRICTION ENZYME ECOKI METHYLASE SUBUNIT"/>
    <property type="match status" value="1"/>
</dbReference>
<dbReference type="InterPro" id="IPR051537">
    <property type="entry name" value="DNA_Adenine_Mtase"/>
</dbReference>
<evidence type="ECO:0000259" key="7">
    <source>
        <dbReference type="Pfam" id="PF02384"/>
    </source>
</evidence>
<dbReference type="SUPFAM" id="SSF53335">
    <property type="entry name" value="S-adenosyl-L-methionine-dependent methyltransferases"/>
    <property type="match status" value="1"/>
</dbReference>
<dbReference type="Gene3D" id="3.40.50.150">
    <property type="entry name" value="Vaccinia Virus protein VP39"/>
    <property type="match status" value="1"/>
</dbReference>
<evidence type="ECO:0000313" key="8">
    <source>
        <dbReference type="EMBL" id="KKM73890.1"/>
    </source>
</evidence>
<evidence type="ECO:0000256" key="2">
    <source>
        <dbReference type="ARBA" id="ARBA00022603"/>
    </source>
</evidence>
<dbReference type="GO" id="GO:0008170">
    <property type="term" value="F:N-methyltransferase activity"/>
    <property type="evidence" value="ECO:0007669"/>
    <property type="project" value="InterPro"/>
</dbReference>
<evidence type="ECO:0000256" key="1">
    <source>
        <dbReference type="ARBA" id="ARBA00011900"/>
    </source>
</evidence>
<reference evidence="8" key="1">
    <citation type="journal article" date="2015" name="Nature">
        <title>Complex archaea that bridge the gap between prokaryotes and eukaryotes.</title>
        <authorList>
            <person name="Spang A."/>
            <person name="Saw J.H."/>
            <person name="Jorgensen S.L."/>
            <person name="Zaremba-Niedzwiedzka K."/>
            <person name="Martijn J."/>
            <person name="Lind A.E."/>
            <person name="van Eijk R."/>
            <person name="Schleper C."/>
            <person name="Guy L."/>
            <person name="Ettema T.J."/>
        </authorList>
    </citation>
    <scope>NUCLEOTIDE SEQUENCE</scope>
</reference>
<keyword evidence="4" id="KW-0949">S-adenosyl-L-methionine</keyword>
<name>A0A0F9MB48_9ZZZZ</name>
<dbReference type="PANTHER" id="PTHR42933">
    <property type="entry name" value="SLR6095 PROTEIN"/>
    <property type="match status" value="1"/>
</dbReference>
<keyword evidence="3" id="KW-0808">Transferase</keyword>
<dbReference type="Pfam" id="PF02384">
    <property type="entry name" value="N6_Mtase"/>
    <property type="match status" value="1"/>
</dbReference>
<keyword evidence="5" id="KW-0680">Restriction system</keyword>
<feature type="domain" description="DNA methylase adenine-specific" evidence="7">
    <location>
        <begin position="3"/>
        <end position="133"/>
    </location>
</feature>
<feature type="non-terminal residue" evidence="8">
    <location>
        <position position="1"/>
    </location>
</feature>
<dbReference type="InterPro" id="IPR003356">
    <property type="entry name" value="DNA_methylase_A-5"/>
</dbReference>
<dbReference type="GO" id="GO:0009307">
    <property type="term" value="P:DNA restriction-modification system"/>
    <property type="evidence" value="ECO:0007669"/>
    <property type="project" value="UniProtKB-KW"/>
</dbReference>
<dbReference type="EC" id="2.1.1.72" evidence="1"/>
<proteinExistence type="predicted"/>
<dbReference type="GO" id="GO:0003677">
    <property type="term" value="F:DNA binding"/>
    <property type="evidence" value="ECO:0007669"/>
    <property type="project" value="InterPro"/>
</dbReference>
<protein>
    <recommendedName>
        <fullName evidence="1">site-specific DNA-methyltransferase (adenine-specific)</fullName>
        <ecNumber evidence="1">2.1.1.72</ecNumber>
    </recommendedName>
</protein>
<sequence>HLLKDGGRAGIVLPDGTLFGEGVKTRIKEKLLNDCNLHTIVRLPNGVFNPYTGIKTNLLFFTKGEPTKDIWYYEHPYPPGVKSYNKTKPMRIEEFEPEKKWWNKRKENEFAWKVTSEQIKASNYNLDIKNPNAVGPENGDPEKLLKDYNKLISDIAETRNSLKKELMDALGGIGA</sequence>
<gene>
    <name evidence="8" type="ORF">LCGC14_1405860</name>
</gene>
<dbReference type="EMBL" id="LAZR01009229">
    <property type="protein sequence ID" value="KKM73890.1"/>
    <property type="molecule type" value="Genomic_DNA"/>
</dbReference>
<dbReference type="GO" id="GO:0032259">
    <property type="term" value="P:methylation"/>
    <property type="evidence" value="ECO:0007669"/>
    <property type="project" value="UniProtKB-KW"/>
</dbReference>
<evidence type="ECO:0000256" key="6">
    <source>
        <dbReference type="ARBA" id="ARBA00047942"/>
    </source>
</evidence>
<comment type="caution">
    <text evidence="8">The sequence shown here is derived from an EMBL/GenBank/DDBJ whole genome shotgun (WGS) entry which is preliminary data.</text>
</comment>
<keyword evidence="2" id="KW-0489">Methyltransferase</keyword>
<evidence type="ECO:0000256" key="5">
    <source>
        <dbReference type="ARBA" id="ARBA00022747"/>
    </source>
</evidence>
<dbReference type="AlphaFoldDB" id="A0A0F9MB48"/>